<dbReference type="EMBL" id="GITU01010611">
    <property type="protein sequence ID" value="MBC1179314.1"/>
    <property type="molecule type" value="Transcribed_RNA"/>
</dbReference>
<sequence>MIEDTLGRKFTRLLVKTYYLHFVVVFFNKTPQSQSKTLIRPYAPIHGVERPWGDIFVDFFSLSRCRRHLSESLILLISGD</sequence>
<organism evidence="1">
    <name type="scientific">Lutzomyia longipalpis</name>
    <name type="common">Sand fly</name>
    <dbReference type="NCBI Taxonomy" id="7200"/>
    <lineage>
        <taxon>Eukaryota</taxon>
        <taxon>Metazoa</taxon>
        <taxon>Ecdysozoa</taxon>
        <taxon>Arthropoda</taxon>
        <taxon>Hexapoda</taxon>
        <taxon>Insecta</taxon>
        <taxon>Pterygota</taxon>
        <taxon>Neoptera</taxon>
        <taxon>Endopterygota</taxon>
        <taxon>Diptera</taxon>
        <taxon>Nematocera</taxon>
        <taxon>Psychodoidea</taxon>
        <taxon>Psychodidae</taxon>
        <taxon>Lutzomyia</taxon>
        <taxon>Lutzomyia</taxon>
    </lineage>
</organism>
<evidence type="ECO:0000313" key="1">
    <source>
        <dbReference type="EMBL" id="MBC1179314.1"/>
    </source>
</evidence>
<accession>A0A7G3B418</accession>
<proteinExistence type="predicted"/>
<protein>
    <submittedName>
        <fullName evidence="1">Uncharacterized protein</fullName>
    </submittedName>
</protein>
<name>A0A7G3B418_LUTLO</name>
<reference evidence="1" key="1">
    <citation type="journal article" date="2020" name="BMC">
        <title>Leishmania infection induces a limited differential gene expression in the sand fly midgut.</title>
        <authorList>
            <person name="Coutinho-Abreu I.V."/>
            <person name="Serafim T.D."/>
            <person name="Meneses C."/>
            <person name="Kamhawi S."/>
            <person name="Oliveira F."/>
            <person name="Valenzuela J.G."/>
        </authorList>
    </citation>
    <scope>NUCLEOTIDE SEQUENCE</scope>
    <source>
        <strain evidence="1">Jacobina</strain>
        <tissue evidence="1">Midgut</tissue>
    </source>
</reference>
<dbReference type="AlphaFoldDB" id="A0A7G3B418"/>